<dbReference type="RefSeq" id="WP_240831615.1">
    <property type="nucleotide sequence ID" value="NZ_JAKWBL010000004.1"/>
</dbReference>
<evidence type="ECO:0000256" key="1">
    <source>
        <dbReference type="SAM" id="Phobius"/>
    </source>
</evidence>
<gene>
    <name evidence="2" type="ORF">MKP09_17505</name>
</gene>
<reference evidence="2 3" key="1">
    <citation type="submission" date="2022-02" db="EMBL/GenBank/DDBJ databases">
        <authorList>
            <person name="Min J."/>
        </authorList>
    </citation>
    <scope>NUCLEOTIDE SEQUENCE [LARGE SCALE GENOMIC DNA]</scope>
    <source>
        <strain evidence="2 3">GR10-1</strain>
    </source>
</reference>
<keyword evidence="1" id="KW-0472">Membrane</keyword>
<keyword evidence="3" id="KW-1185">Reference proteome</keyword>
<keyword evidence="1" id="KW-0812">Transmembrane</keyword>
<organism evidence="2 3">
    <name type="scientific">Niabella ginsengisoli</name>
    <dbReference type="NCBI Taxonomy" id="522298"/>
    <lineage>
        <taxon>Bacteria</taxon>
        <taxon>Pseudomonadati</taxon>
        <taxon>Bacteroidota</taxon>
        <taxon>Chitinophagia</taxon>
        <taxon>Chitinophagales</taxon>
        <taxon>Chitinophagaceae</taxon>
        <taxon>Niabella</taxon>
    </lineage>
</organism>
<accession>A0ABS9SMG5</accession>
<proteinExistence type="predicted"/>
<evidence type="ECO:0000313" key="3">
    <source>
        <dbReference type="Proteomes" id="UP001202248"/>
    </source>
</evidence>
<name>A0ABS9SMG5_9BACT</name>
<dbReference type="Proteomes" id="UP001202248">
    <property type="component" value="Unassembled WGS sequence"/>
</dbReference>
<sequence length="132" mass="15222">MAQTGSVDSIEIIEPPVVDSFYSDDEEYLEEETYEDSTKRAKANAFDAMDTLAIASVSWRKSDNNFVNSLKNSPDFEYVKTGLSEPKKKSVKHSDIDLGKIWLYIAIVLFLFILVWYLKDNNLLLFRKKQQV</sequence>
<feature type="transmembrane region" description="Helical" evidence="1">
    <location>
        <begin position="101"/>
        <end position="118"/>
    </location>
</feature>
<comment type="caution">
    <text evidence="2">The sequence shown here is derived from an EMBL/GenBank/DDBJ whole genome shotgun (WGS) entry which is preliminary data.</text>
</comment>
<protein>
    <submittedName>
        <fullName evidence="2">Uncharacterized protein</fullName>
    </submittedName>
</protein>
<dbReference type="EMBL" id="JAKWBL010000004">
    <property type="protein sequence ID" value="MCH5599573.1"/>
    <property type="molecule type" value="Genomic_DNA"/>
</dbReference>
<evidence type="ECO:0000313" key="2">
    <source>
        <dbReference type="EMBL" id="MCH5599573.1"/>
    </source>
</evidence>
<keyword evidence="1" id="KW-1133">Transmembrane helix</keyword>